<feature type="non-terminal residue" evidence="1">
    <location>
        <position position="1"/>
    </location>
</feature>
<comment type="caution">
    <text evidence="1">The sequence shown here is derived from an EMBL/GenBank/DDBJ whole genome shotgun (WGS) entry which is preliminary data.</text>
</comment>
<evidence type="ECO:0000313" key="1">
    <source>
        <dbReference type="EMBL" id="GAH94179.1"/>
    </source>
</evidence>
<gene>
    <name evidence="1" type="ORF">S06H3_03798</name>
</gene>
<sequence>ARGLLDRAEHSCQMWWGSNRPMWDINFIHMGLLDQLRTVVNAYRAINKSGASEETKREYYYRTVVAVGLDDNGQCAVSGWMLN</sequence>
<name>X1KVI1_9ZZZZ</name>
<dbReference type="EMBL" id="BARV01001276">
    <property type="protein sequence ID" value="GAH94179.1"/>
    <property type="molecule type" value="Genomic_DNA"/>
</dbReference>
<dbReference type="AlphaFoldDB" id="X1KVI1"/>
<reference evidence="1" key="1">
    <citation type="journal article" date="2014" name="Front. Microbiol.">
        <title>High frequency of phylogenetically diverse reductive dehalogenase-homologous genes in deep subseafloor sedimentary metagenomes.</title>
        <authorList>
            <person name="Kawai M."/>
            <person name="Futagami T."/>
            <person name="Toyoda A."/>
            <person name="Takaki Y."/>
            <person name="Nishi S."/>
            <person name="Hori S."/>
            <person name="Arai W."/>
            <person name="Tsubouchi T."/>
            <person name="Morono Y."/>
            <person name="Uchiyama I."/>
            <person name="Ito T."/>
            <person name="Fujiyama A."/>
            <person name="Inagaki F."/>
            <person name="Takami H."/>
        </authorList>
    </citation>
    <scope>NUCLEOTIDE SEQUENCE</scope>
    <source>
        <strain evidence="1">Expedition CK06-06</strain>
    </source>
</reference>
<accession>X1KVI1</accession>
<protein>
    <submittedName>
        <fullName evidence="1">Uncharacterized protein</fullName>
    </submittedName>
</protein>
<organism evidence="1">
    <name type="scientific">marine sediment metagenome</name>
    <dbReference type="NCBI Taxonomy" id="412755"/>
    <lineage>
        <taxon>unclassified sequences</taxon>
        <taxon>metagenomes</taxon>
        <taxon>ecological metagenomes</taxon>
    </lineage>
</organism>
<proteinExistence type="predicted"/>